<dbReference type="Gene3D" id="3.80.10.10">
    <property type="entry name" value="Ribonuclease Inhibitor"/>
    <property type="match status" value="3"/>
</dbReference>
<dbReference type="InterPro" id="IPR002182">
    <property type="entry name" value="NB-ARC"/>
</dbReference>
<dbReference type="Proteomes" id="UP001497444">
    <property type="component" value="Chromosome 1"/>
</dbReference>
<evidence type="ECO:0000313" key="4">
    <source>
        <dbReference type="EMBL" id="CAK9254619.1"/>
    </source>
</evidence>
<dbReference type="Gene3D" id="1.10.8.430">
    <property type="entry name" value="Helical domain of apoptotic protease-activating factors"/>
    <property type="match status" value="1"/>
</dbReference>
<dbReference type="InterPro" id="IPR055414">
    <property type="entry name" value="LRR_R13L4/SHOC2-like"/>
</dbReference>
<dbReference type="Pfam" id="PF00931">
    <property type="entry name" value="NB-ARC"/>
    <property type="match status" value="1"/>
</dbReference>
<organism evidence="4 5">
    <name type="scientific">Sphagnum jensenii</name>
    <dbReference type="NCBI Taxonomy" id="128206"/>
    <lineage>
        <taxon>Eukaryota</taxon>
        <taxon>Viridiplantae</taxon>
        <taxon>Streptophyta</taxon>
        <taxon>Embryophyta</taxon>
        <taxon>Bryophyta</taxon>
        <taxon>Sphagnophytina</taxon>
        <taxon>Sphagnopsida</taxon>
        <taxon>Sphagnales</taxon>
        <taxon>Sphagnaceae</taxon>
        <taxon>Sphagnum</taxon>
    </lineage>
</organism>
<feature type="non-terminal residue" evidence="4">
    <location>
        <position position="711"/>
    </location>
</feature>
<accession>A0ABP0VJM0</accession>
<dbReference type="SUPFAM" id="SSF52540">
    <property type="entry name" value="P-loop containing nucleoside triphosphate hydrolases"/>
    <property type="match status" value="1"/>
</dbReference>
<dbReference type="Pfam" id="PF00560">
    <property type="entry name" value="LRR_1"/>
    <property type="match status" value="2"/>
</dbReference>
<sequence length="711" mass="80329">VPIIGLIGMGGIGKTTLAQKIYHMFHKQYEKFSFLEDVKSKKLDLVQRRLLHDLCGQIKPNGEDVNNYDLKCITNCMMSKKVLVVVDDVGTEKDLKALLQVLIVKGDEINNKVIITCRNWKILKSQGVSEDGKVDMALLNVEQARELFSYHVFKDLSKPIHKGFENIFDKIVKACAGLPLSLEVMGGFLHTHIDLEVEDQLLIWEEALQKLNNMEPLYGDENDRLCSTLKICYDALAESERNMFLDVACFFCGFKLKTIIRIWDSSRSPRINLSNLQNKSFLKVATNLEGMSLKGNEERHARHEDRHPQHDSCKIFEKIKSMPKLRLLDMVEVSSNTTECVIKPQYTDDLQWLRFQNHVIQKLPNALNQVNCFQLRVLHLANCFELKTLSPFIENLVALLELDLSECTQLTEIPTSIGQLIDLQHLDLSRCLKLEKLPTSIGQLVYLQHLKLSGCLELKELPTSIGQLIVLQHLDLSGCSKLEKLPISIGQLIALQHLDLSKCLNIKKLPTSIGKLITLQHLMLSECLGLKELPESIGQLTNLQYLYLSGCCELKEVPTFIGKLITLQHLELSCLLKLEKLPTSIDQLISLQHLDLSQCPNLIELPVSIGKLITLQHLKLSRCSKLEKLPTSIGQLIALQRLDLSRCSKLIELPTSIGQLRGLKHLDLSECSNLKEVPTCISQLPSLQLLDLTSCLELKELPTSICQLTSL</sequence>
<dbReference type="PRINTS" id="PR00364">
    <property type="entry name" value="DISEASERSIST"/>
</dbReference>
<keyword evidence="5" id="KW-1185">Reference proteome</keyword>
<dbReference type="InterPro" id="IPR027417">
    <property type="entry name" value="P-loop_NTPase"/>
</dbReference>
<dbReference type="InterPro" id="IPR042197">
    <property type="entry name" value="Apaf_helical"/>
</dbReference>
<feature type="domain" description="NB-ARC" evidence="2">
    <location>
        <begin position="3"/>
        <end position="155"/>
    </location>
</feature>
<dbReference type="PANTHER" id="PTHR36766">
    <property type="entry name" value="PLANT BROAD-SPECTRUM MILDEW RESISTANCE PROTEIN RPW8"/>
    <property type="match status" value="1"/>
</dbReference>
<name>A0ABP0VJM0_9BRYO</name>
<dbReference type="Pfam" id="PF23598">
    <property type="entry name" value="LRR_14"/>
    <property type="match status" value="1"/>
</dbReference>
<feature type="non-terminal residue" evidence="4">
    <location>
        <position position="1"/>
    </location>
</feature>
<dbReference type="InterPro" id="IPR001611">
    <property type="entry name" value="Leu-rich_rpt"/>
</dbReference>
<dbReference type="PANTHER" id="PTHR36766:SF30">
    <property type="entry name" value="TIR-NBS TYPE DISEASE RESISTANCE PROTEIN-RELATED"/>
    <property type="match status" value="1"/>
</dbReference>
<dbReference type="SUPFAM" id="SSF52047">
    <property type="entry name" value="RNI-like"/>
    <property type="match status" value="1"/>
</dbReference>
<protein>
    <recommendedName>
        <fullName evidence="6">NB-ARC domain-containing protein</fullName>
    </recommendedName>
</protein>
<proteinExistence type="predicted"/>
<dbReference type="InterPro" id="IPR032675">
    <property type="entry name" value="LRR_dom_sf"/>
</dbReference>
<keyword evidence="1" id="KW-0677">Repeat</keyword>
<evidence type="ECO:0008006" key="6">
    <source>
        <dbReference type="Google" id="ProtNLM"/>
    </source>
</evidence>
<evidence type="ECO:0000259" key="3">
    <source>
        <dbReference type="Pfam" id="PF23598"/>
    </source>
</evidence>
<dbReference type="EMBL" id="OZ020096">
    <property type="protein sequence ID" value="CAK9254619.1"/>
    <property type="molecule type" value="Genomic_DNA"/>
</dbReference>
<dbReference type="Gene3D" id="3.40.50.300">
    <property type="entry name" value="P-loop containing nucleotide triphosphate hydrolases"/>
    <property type="match status" value="1"/>
</dbReference>
<gene>
    <name evidence="4" type="ORF">CSSPJE1EN1_LOCUS97</name>
</gene>
<evidence type="ECO:0000259" key="2">
    <source>
        <dbReference type="Pfam" id="PF00931"/>
    </source>
</evidence>
<evidence type="ECO:0000256" key="1">
    <source>
        <dbReference type="ARBA" id="ARBA00022737"/>
    </source>
</evidence>
<reference evidence="4 5" key="1">
    <citation type="submission" date="2024-02" db="EMBL/GenBank/DDBJ databases">
        <authorList>
            <consortium name="ELIXIR-Norway"/>
            <consortium name="Elixir Norway"/>
        </authorList>
    </citation>
    <scope>NUCLEOTIDE SEQUENCE [LARGE SCALE GENOMIC DNA]</scope>
</reference>
<evidence type="ECO:0000313" key="5">
    <source>
        <dbReference type="Proteomes" id="UP001497444"/>
    </source>
</evidence>
<feature type="domain" description="Disease resistance R13L4/SHOC-2-like LRR" evidence="3">
    <location>
        <begin position="474"/>
        <end position="575"/>
    </location>
</feature>